<dbReference type="EMBL" id="JAMYZZ010000018">
    <property type="protein sequence ID" value="MCP1258970.1"/>
    <property type="molecule type" value="Genomic_DNA"/>
</dbReference>
<reference evidence="3 4" key="1">
    <citation type="submission" date="2022-06" db="EMBL/GenBank/DDBJ databases">
        <title>Acetobacer genomes from food samples.</title>
        <authorList>
            <person name="Sombolestani A."/>
        </authorList>
    </citation>
    <scope>NUCLEOTIDE SEQUENCE [LARGE SCALE GENOMIC DNA]</scope>
    <source>
        <strain evidence="3 4">R-83285</strain>
    </source>
</reference>
<name>A0ABT1F195_9PROT</name>
<keyword evidence="2" id="KW-0812">Transmembrane</keyword>
<proteinExistence type="predicted"/>
<sequence length="133" mass="14290">MIIIIPEQGQSITIHPGQQSVVILSPKPSSEAVVSAPSPWPDTNVALKTEGTRATRLARRIAPVIILSAFAFLGALYLNPAHKTAPIETLDIQKSGQAHSQLRPVMPAPMDLPQKQAMRPPTEENPNSAFGLN</sequence>
<comment type="caution">
    <text evidence="3">The sequence shown here is derived from an EMBL/GenBank/DDBJ whole genome shotgun (WGS) entry which is preliminary data.</text>
</comment>
<feature type="transmembrane region" description="Helical" evidence="2">
    <location>
        <begin position="61"/>
        <end position="78"/>
    </location>
</feature>
<keyword evidence="2" id="KW-0472">Membrane</keyword>
<dbReference type="Proteomes" id="UP001523528">
    <property type="component" value="Unassembled WGS sequence"/>
</dbReference>
<organism evidence="3 4">
    <name type="scientific">Acetobacter lambici</name>
    <dbReference type="NCBI Taxonomy" id="1332824"/>
    <lineage>
        <taxon>Bacteria</taxon>
        <taxon>Pseudomonadati</taxon>
        <taxon>Pseudomonadota</taxon>
        <taxon>Alphaproteobacteria</taxon>
        <taxon>Acetobacterales</taxon>
        <taxon>Acetobacteraceae</taxon>
        <taxon>Acetobacter</taxon>
    </lineage>
</organism>
<evidence type="ECO:0000313" key="3">
    <source>
        <dbReference type="EMBL" id="MCP1258970.1"/>
    </source>
</evidence>
<keyword evidence="4" id="KW-1185">Reference proteome</keyword>
<evidence type="ECO:0000313" key="4">
    <source>
        <dbReference type="Proteomes" id="UP001523528"/>
    </source>
</evidence>
<feature type="compositionally biased region" description="Polar residues" evidence="1">
    <location>
        <begin position="124"/>
        <end position="133"/>
    </location>
</feature>
<feature type="region of interest" description="Disordered" evidence="1">
    <location>
        <begin position="93"/>
        <end position="133"/>
    </location>
</feature>
<gene>
    <name evidence="3" type="ORF">NKW50_10250</name>
</gene>
<dbReference type="RefSeq" id="WP_165992265.1">
    <property type="nucleotide sequence ID" value="NZ_JAMYZY010000018.1"/>
</dbReference>
<protein>
    <submittedName>
        <fullName evidence="3">Uncharacterized protein</fullName>
    </submittedName>
</protein>
<accession>A0ABT1F195</accession>
<evidence type="ECO:0000256" key="1">
    <source>
        <dbReference type="SAM" id="MobiDB-lite"/>
    </source>
</evidence>
<evidence type="ECO:0000256" key="2">
    <source>
        <dbReference type="SAM" id="Phobius"/>
    </source>
</evidence>
<keyword evidence="2" id="KW-1133">Transmembrane helix</keyword>